<evidence type="ECO:0000313" key="1">
    <source>
        <dbReference type="EMBL" id="REF34759.1"/>
    </source>
</evidence>
<dbReference type="EMBL" id="QTUC01000001">
    <property type="protein sequence ID" value="REF34759.1"/>
    <property type="molecule type" value="Genomic_DNA"/>
</dbReference>
<keyword evidence="2" id="KW-1185">Reference proteome</keyword>
<proteinExistence type="predicted"/>
<gene>
    <name evidence="1" type="ORF">DFJ64_0124</name>
</gene>
<accession>A0A3D9UZV9</accession>
<reference evidence="1 2" key="1">
    <citation type="submission" date="2018-08" db="EMBL/GenBank/DDBJ databases">
        <title>Sequencing the genomes of 1000 actinobacteria strains.</title>
        <authorList>
            <person name="Klenk H.-P."/>
        </authorList>
    </citation>
    <scope>NUCLEOTIDE SEQUENCE [LARGE SCALE GENOMIC DNA]</scope>
    <source>
        <strain evidence="1 2">DSM 22891</strain>
    </source>
</reference>
<comment type="caution">
    <text evidence="1">The sequence shown here is derived from an EMBL/GenBank/DDBJ whole genome shotgun (WGS) entry which is preliminary data.</text>
</comment>
<evidence type="ECO:0000313" key="2">
    <source>
        <dbReference type="Proteomes" id="UP000256485"/>
    </source>
</evidence>
<organism evidence="1 2">
    <name type="scientific">Thermasporomyces composti</name>
    <dbReference type="NCBI Taxonomy" id="696763"/>
    <lineage>
        <taxon>Bacteria</taxon>
        <taxon>Bacillati</taxon>
        <taxon>Actinomycetota</taxon>
        <taxon>Actinomycetes</taxon>
        <taxon>Propionibacteriales</taxon>
        <taxon>Nocardioidaceae</taxon>
        <taxon>Thermasporomyces</taxon>
    </lineage>
</organism>
<dbReference type="Proteomes" id="UP000256485">
    <property type="component" value="Unassembled WGS sequence"/>
</dbReference>
<protein>
    <recommendedName>
        <fullName evidence="3">F5/8 type C domain-containing protein</fullName>
    </recommendedName>
</protein>
<name>A0A3D9UZV9_THECX</name>
<evidence type="ECO:0008006" key="3">
    <source>
        <dbReference type="Google" id="ProtNLM"/>
    </source>
</evidence>
<dbReference type="RefSeq" id="WP_115848667.1">
    <property type="nucleotide sequence ID" value="NZ_QTUC01000001.1"/>
</dbReference>
<dbReference type="OrthoDB" id="1030389at2"/>
<dbReference type="AlphaFoldDB" id="A0A3D9UZV9"/>
<sequence length="114" mass="12731">MRNSMTAVLERDGVTGPDYTTEPYEVAWAGEARWFVRTLEFPEGIEGVDFRVQVSPDGLYWCDIDETVHTVVTPGVATWTTREFGGWLRLHATVRGPAAAGTQVPMLIYLALKE</sequence>